<name>T0KPP6_9BACT</name>
<dbReference type="RefSeq" id="WP_021287850.1">
    <property type="nucleotide sequence ID" value="NZ_AUPZ01000010.1"/>
</dbReference>
<evidence type="ECO:0000313" key="2">
    <source>
        <dbReference type="EMBL" id="EQB39089.1"/>
    </source>
</evidence>
<gene>
    <name evidence="2" type="ORF">M947_07975</name>
</gene>
<dbReference type="EMBL" id="AUPZ01000010">
    <property type="protein sequence ID" value="EQB39089.1"/>
    <property type="molecule type" value="Genomic_DNA"/>
</dbReference>
<accession>T0KPP6</accession>
<dbReference type="PATRIC" id="fig|1172190.3.peg.1538"/>
<dbReference type="STRING" id="1172190.M947_07975"/>
<protein>
    <recommendedName>
        <fullName evidence="4">Zinc-regulated TonB-dependent outer membrane receptor</fullName>
    </recommendedName>
</protein>
<dbReference type="OrthoDB" id="9788733at2"/>
<evidence type="ECO:0008006" key="4">
    <source>
        <dbReference type="Google" id="ProtNLM"/>
    </source>
</evidence>
<sequence>MKKILLSSTLCAVMAFGAADVLPSEKRTFAQSKFIPDISLIMDMSYVNRSVDDNEAQHLEVPGVAHGLLGSHSHGSDNHATYNASNGFNLNYAELVLSSSVDPFFTMDGVFHFSENGVEIEELFFTSTALGYGTRVKGGKFNSNFGYLNEQHHHYWDFADMPLVYESFLGMHGINEKGVQLQWTAPTSTYLMLGAEILQGENEQMFGNEEIDLTKINATASLEKTSAADAPSLFVTYAKTSFDIQDTTILAGLSYAWGESRIDHTEDEESPHAISADSKIYGADLVIKHYFDSYSSLKWQSEWMMRDMDGILYANSGGAFKASDLTKKQAGLYSQLVYAYNQNWKVGARYDTIYQNDVKVNGQDRNMPTNMDKYSAMLEYSTSEFARFRLQYDHNNALFNEDNVRQNIDTIIFQVNISIGAHGAHSF</sequence>
<dbReference type="eggNOG" id="COG3746">
    <property type="taxonomic scope" value="Bacteria"/>
</dbReference>
<dbReference type="SUPFAM" id="SSF56935">
    <property type="entry name" value="Porins"/>
    <property type="match status" value="1"/>
</dbReference>
<feature type="chain" id="PRO_5004579222" description="Zinc-regulated TonB-dependent outer membrane receptor" evidence="1">
    <location>
        <begin position="19"/>
        <end position="427"/>
    </location>
</feature>
<reference evidence="2 3" key="1">
    <citation type="submission" date="2013-07" db="EMBL/GenBank/DDBJ databases">
        <title>Sulfurimonas hongkongensis AST-10 Genome Sequencing.</title>
        <authorList>
            <person name="Cai L."/>
            <person name="Zhang T."/>
        </authorList>
    </citation>
    <scope>NUCLEOTIDE SEQUENCE [LARGE SCALE GENOMIC DNA]</scope>
    <source>
        <strain evidence="2 3">AST-10</strain>
    </source>
</reference>
<feature type="signal peptide" evidence="1">
    <location>
        <begin position="1"/>
        <end position="18"/>
    </location>
</feature>
<comment type="caution">
    <text evidence="2">The sequence shown here is derived from an EMBL/GenBank/DDBJ whole genome shotgun (WGS) entry which is preliminary data.</text>
</comment>
<organism evidence="2 3">
    <name type="scientific">Sulfurimonas hongkongensis</name>
    <dbReference type="NCBI Taxonomy" id="1172190"/>
    <lineage>
        <taxon>Bacteria</taxon>
        <taxon>Pseudomonadati</taxon>
        <taxon>Campylobacterota</taxon>
        <taxon>Epsilonproteobacteria</taxon>
        <taxon>Campylobacterales</taxon>
        <taxon>Sulfurimonadaceae</taxon>
        <taxon>Sulfurimonas</taxon>
    </lineage>
</organism>
<dbReference type="InterPro" id="IPR023614">
    <property type="entry name" value="Porin_dom_sf"/>
</dbReference>
<evidence type="ECO:0000256" key="1">
    <source>
        <dbReference type="SAM" id="SignalP"/>
    </source>
</evidence>
<keyword evidence="1" id="KW-0732">Signal</keyword>
<dbReference type="AlphaFoldDB" id="T0KPP6"/>
<evidence type="ECO:0000313" key="3">
    <source>
        <dbReference type="Proteomes" id="UP000015520"/>
    </source>
</evidence>
<keyword evidence="3" id="KW-1185">Reference proteome</keyword>
<dbReference type="Proteomes" id="UP000015520">
    <property type="component" value="Unassembled WGS sequence"/>
</dbReference>
<dbReference type="Gene3D" id="2.40.160.10">
    <property type="entry name" value="Porin"/>
    <property type="match status" value="1"/>
</dbReference>
<proteinExistence type="predicted"/>